<keyword evidence="4" id="KW-0808">Transferase</keyword>
<evidence type="ECO:0000256" key="2">
    <source>
        <dbReference type="SAM" id="SignalP"/>
    </source>
</evidence>
<feature type="chain" id="PRO_5043945046" evidence="2">
    <location>
        <begin position="28"/>
        <end position="199"/>
    </location>
</feature>
<keyword evidence="5" id="KW-1185">Reference proteome</keyword>
<organism evidence="4 5">
    <name type="scientific">Acorus calamus</name>
    <name type="common">Sweet flag</name>
    <dbReference type="NCBI Taxonomy" id="4465"/>
    <lineage>
        <taxon>Eukaryota</taxon>
        <taxon>Viridiplantae</taxon>
        <taxon>Streptophyta</taxon>
        <taxon>Embryophyta</taxon>
        <taxon>Tracheophyta</taxon>
        <taxon>Spermatophyta</taxon>
        <taxon>Magnoliopsida</taxon>
        <taxon>Liliopsida</taxon>
        <taxon>Acoraceae</taxon>
        <taxon>Acorus</taxon>
    </lineage>
</organism>
<keyword evidence="4" id="KW-0418">Kinase</keyword>
<dbReference type="PANTHER" id="PTHR45631:SF186">
    <property type="entry name" value="MALECTIN-LIKE DOMAIN-CONTAINING PROTEIN"/>
    <property type="match status" value="1"/>
</dbReference>
<evidence type="ECO:0000313" key="5">
    <source>
        <dbReference type="Proteomes" id="UP001180020"/>
    </source>
</evidence>
<feature type="signal peptide" evidence="2">
    <location>
        <begin position="1"/>
        <end position="27"/>
    </location>
</feature>
<dbReference type="GO" id="GO:0016020">
    <property type="term" value="C:membrane"/>
    <property type="evidence" value="ECO:0007669"/>
    <property type="project" value="UniProtKB-SubCell"/>
</dbReference>
<dbReference type="Pfam" id="PF12819">
    <property type="entry name" value="Malectin_like"/>
    <property type="match status" value="1"/>
</dbReference>
<keyword evidence="2" id="KW-0732">Signal</keyword>
<evidence type="ECO:0000256" key="1">
    <source>
        <dbReference type="ARBA" id="ARBA00004167"/>
    </source>
</evidence>
<gene>
    <name evidence="4" type="primary">MEE39</name>
    <name evidence="4" type="ORF">QJS10_CPB20g00832</name>
</gene>
<proteinExistence type="predicted"/>
<name>A0AAV9CD36_ACOCL</name>
<keyword evidence="4" id="KW-0675">Receptor</keyword>
<feature type="domain" description="Malectin-like" evidence="3">
    <location>
        <begin position="36"/>
        <end position="188"/>
    </location>
</feature>
<dbReference type="EMBL" id="JAUJYO010000020">
    <property type="protein sequence ID" value="KAK1286963.1"/>
    <property type="molecule type" value="Genomic_DNA"/>
</dbReference>
<dbReference type="GO" id="GO:0016301">
    <property type="term" value="F:kinase activity"/>
    <property type="evidence" value="ECO:0007669"/>
    <property type="project" value="UniProtKB-KW"/>
</dbReference>
<reference evidence="4" key="2">
    <citation type="submission" date="2023-06" db="EMBL/GenBank/DDBJ databases">
        <authorList>
            <person name="Ma L."/>
            <person name="Liu K.-W."/>
            <person name="Li Z."/>
            <person name="Hsiao Y.-Y."/>
            <person name="Qi Y."/>
            <person name="Fu T."/>
            <person name="Tang G."/>
            <person name="Zhang D."/>
            <person name="Sun W.-H."/>
            <person name="Liu D.-K."/>
            <person name="Li Y."/>
            <person name="Chen G.-Z."/>
            <person name="Liu X.-D."/>
            <person name="Liao X.-Y."/>
            <person name="Jiang Y.-T."/>
            <person name="Yu X."/>
            <person name="Hao Y."/>
            <person name="Huang J."/>
            <person name="Zhao X.-W."/>
            <person name="Ke S."/>
            <person name="Chen Y.-Y."/>
            <person name="Wu W.-L."/>
            <person name="Hsu J.-L."/>
            <person name="Lin Y.-F."/>
            <person name="Huang M.-D."/>
            <person name="Li C.-Y."/>
            <person name="Huang L."/>
            <person name="Wang Z.-W."/>
            <person name="Zhao X."/>
            <person name="Zhong W.-Y."/>
            <person name="Peng D.-H."/>
            <person name="Ahmad S."/>
            <person name="Lan S."/>
            <person name="Zhang J.-S."/>
            <person name="Tsai W.-C."/>
            <person name="Van De Peer Y."/>
            <person name="Liu Z.-J."/>
        </authorList>
    </citation>
    <scope>NUCLEOTIDE SEQUENCE</scope>
    <source>
        <strain evidence="4">CP</strain>
        <tissue evidence="4">Leaves</tissue>
    </source>
</reference>
<dbReference type="PANTHER" id="PTHR45631">
    <property type="entry name" value="OS07G0107800 PROTEIN-RELATED"/>
    <property type="match status" value="1"/>
</dbReference>
<protein>
    <submittedName>
        <fullName evidence="4">LRR receptor-like serine/threonine-protein kinase MEE39</fullName>
    </submittedName>
</protein>
<dbReference type="AlphaFoldDB" id="A0AAV9CD36"/>
<sequence>MDCSLVFLRRFFLVAVLLVKFVHRTSQDTSGWITIDSGAETDYTDGHGIEWKTDDGFSNGGDSQRVKINGLNVSEQMGTLRYFPDCIKNCYTLPTPNKVKHLIRAGFYYGNYDGLAKPPTFDLIFDSNKWVTVTTSMDEPIFEEMLYAVEYDSTNICLGRTNANETPFISSLEVMPLSQDMYDGMNRNFAWFLSYRVHF</sequence>
<accession>A0AAV9CD36</accession>
<evidence type="ECO:0000313" key="4">
    <source>
        <dbReference type="EMBL" id="KAK1286963.1"/>
    </source>
</evidence>
<comment type="caution">
    <text evidence="4">The sequence shown here is derived from an EMBL/GenBank/DDBJ whole genome shotgun (WGS) entry which is preliminary data.</text>
</comment>
<dbReference type="Proteomes" id="UP001180020">
    <property type="component" value="Unassembled WGS sequence"/>
</dbReference>
<dbReference type="InterPro" id="IPR024788">
    <property type="entry name" value="Malectin-like_Carb-bd_dom"/>
</dbReference>
<reference evidence="4" key="1">
    <citation type="journal article" date="2023" name="Nat. Commun.">
        <title>Diploid and tetraploid genomes of Acorus and the evolution of monocots.</title>
        <authorList>
            <person name="Ma L."/>
            <person name="Liu K.W."/>
            <person name="Li Z."/>
            <person name="Hsiao Y.Y."/>
            <person name="Qi Y."/>
            <person name="Fu T."/>
            <person name="Tang G.D."/>
            <person name="Zhang D."/>
            <person name="Sun W.H."/>
            <person name="Liu D.K."/>
            <person name="Li Y."/>
            <person name="Chen G.Z."/>
            <person name="Liu X.D."/>
            <person name="Liao X.Y."/>
            <person name="Jiang Y.T."/>
            <person name="Yu X."/>
            <person name="Hao Y."/>
            <person name="Huang J."/>
            <person name="Zhao X.W."/>
            <person name="Ke S."/>
            <person name="Chen Y.Y."/>
            <person name="Wu W.L."/>
            <person name="Hsu J.L."/>
            <person name="Lin Y.F."/>
            <person name="Huang M.D."/>
            <person name="Li C.Y."/>
            <person name="Huang L."/>
            <person name="Wang Z.W."/>
            <person name="Zhao X."/>
            <person name="Zhong W.Y."/>
            <person name="Peng D.H."/>
            <person name="Ahmad S."/>
            <person name="Lan S."/>
            <person name="Zhang J.S."/>
            <person name="Tsai W.C."/>
            <person name="Van de Peer Y."/>
            <person name="Liu Z.J."/>
        </authorList>
    </citation>
    <scope>NUCLEOTIDE SEQUENCE</scope>
    <source>
        <strain evidence="4">CP</strain>
    </source>
</reference>
<comment type="subcellular location">
    <subcellularLocation>
        <location evidence="1">Membrane</location>
        <topology evidence="1">Single-pass membrane protein</topology>
    </subcellularLocation>
</comment>
<evidence type="ECO:0000259" key="3">
    <source>
        <dbReference type="Pfam" id="PF12819"/>
    </source>
</evidence>